<gene>
    <name evidence="2" type="ORF">HXX76_002284</name>
</gene>
<dbReference type="OrthoDB" id="10678071at2759"/>
<feature type="compositionally biased region" description="Low complexity" evidence="1">
    <location>
        <begin position="533"/>
        <end position="567"/>
    </location>
</feature>
<comment type="caution">
    <text evidence="2">The sequence shown here is derived from an EMBL/GenBank/DDBJ whole genome shotgun (WGS) entry which is preliminary data.</text>
</comment>
<feature type="region of interest" description="Disordered" evidence="1">
    <location>
        <begin position="150"/>
        <end position="193"/>
    </location>
</feature>
<feature type="compositionally biased region" description="Gly residues" evidence="1">
    <location>
        <begin position="622"/>
        <end position="631"/>
    </location>
</feature>
<feature type="region of interest" description="Disordered" evidence="1">
    <location>
        <begin position="220"/>
        <end position="250"/>
    </location>
</feature>
<feature type="compositionally biased region" description="Pro residues" evidence="1">
    <location>
        <begin position="722"/>
        <end position="732"/>
    </location>
</feature>
<name>A0A836B078_CHLIN</name>
<accession>A0A836B078</accession>
<proteinExistence type="predicted"/>
<evidence type="ECO:0000313" key="3">
    <source>
        <dbReference type="Proteomes" id="UP000650467"/>
    </source>
</evidence>
<reference evidence="2" key="1">
    <citation type="journal article" date="2020" name="bioRxiv">
        <title>Comparative genomics of Chlamydomonas.</title>
        <authorList>
            <person name="Craig R.J."/>
            <person name="Hasan A.R."/>
            <person name="Ness R.W."/>
            <person name="Keightley P.D."/>
        </authorList>
    </citation>
    <scope>NUCLEOTIDE SEQUENCE</scope>
    <source>
        <strain evidence="2">SAG 7.73</strain>
    </source>
</reference>
<feature type="compositionally biased region" description="Pro residues" evidence="1">
    <location>
        <begin position="603"/>
        <end position="613"/>
    </location>
</feature>
<organism evidence="2 3">
    <name type="scientific">Chlamydomonas incerta</name>
    <dbReference type="NCBI Taxonomy" id="51695"/>
    <lineage>
        <taxon>Eukaryota</taxon>
        <taxon>Viridiplantae</taxon>
        <taxon>Chlorophyta</taxon>
        <taxon>core chlorophytes</taxon>
        <taxon>Chlorophyceae</taxon>
        <taxon>CS clade</taxon>
        <taxon>Chlamydomonadales</taxon>
        <taxon>Chlamydomonadaceae</taxon>
        <taxon>Chlamydomonas</taxon>
    </lineage>
</organism>
<sequence>MSSHSLGVSTDSLEDAVARRRGPKKGVTTEKRQERAFAVALSTSECREIAALNAIYGNEWQLISKKRKIGNTPYDREELKAFMYSARRSKKCQRNFLLCKYSQMVCAKPGGFDSTLARTTCYLDLMRRLGLPPWELDAKVQRALEAAVGRRQRKAEENAAAGLNNIGEGSGGRAAGSGPGRPQRGPSGLPTAGAQLPVVVPAAAAAVEVEEAAGHGMVAGLDDPYAANVPPPSTPHEQLQQQQRQQQPQQQPALILLPIHLHAPLHLPQQPIQVQHAQPPSPPEQPPLARPAPPYAVGGPDQFGQPAPGQRDWRTVRPAQQREQPGGDWEPLPPRPLQPAGGGLAAAAAEPPPPPPPDRGLCYPADYCGLACGNSGTASGGSDGLYNSAGGGPLPACEATYHQAAAAAAAVSAPPADPPDPPARGYYVGTAEHGAVAPDGGSLSGAHCSSLRQPLLPPHPPRREAATASKRRQPAWQVPLPQPQPVAERALPHLRAHSPQAHHQLPTLDLAPDGGYSPAAPGLLAPPRPVRQPAPQQQPLLSPLSSPQQQQQQQQQQPLYGKQYQHPHQQHHHQQQTPPYPPRDGSQPSAVLLHARHVDAWQPGPPANAPEPAPAACRDGGDGGGDGGGGWANAPPPAEYGRGGGGGESPESQPPQRRMRAQPPAYGVDVAYSDGDESPVMLHPHRAGPAARYGYHTPGSGHHPRRDGGGDDNGWDRAAEPAPMPPPLPSRPPAGAWRRPVLELGRHPLSGPEPMEHDWQGRPPPEHAPPPARPRLGHQLSAPPVLQPAPHGGGGGRHGYGGRGGPVAGPLREAERALPQPYRSWDSEGLHDDRLINTMLQSHEAARPGDAYGERQPPRPRAAYGSGRVTRAWQDEPPPRGQQQLHGSGGHYEVHRSDSMDAEEWSAQGYGGGGGGGGGGQHHHQRLPTPAAAAPLSAAPRPVTRDAAVLMQQQQQQQQQQDPQRPPPRQRPLSYEEPLEVYDDDPAEGFDHGLPCRRDAGYAAAGAAAPWGDAGGGGYRSGRAAAYADAPRPPSQSVPQVRSQLGGRGLEASGRPHCGAGCGGRGCRGCDDCSDMHAPVLRPPPARAPGVLPYDDRSGMVSGGRGGSARGMRAAGRAFVGSGDHDAGGAQEYSGGGVSDEEYGVYNDYRDAPYPMKYGDDAASTSSGKFHDSLVAANVDINDPHTVARAEGVASADKRGGFPWRDWMERVHIYVEAHQMWPVKWNTVVADLGMPLPMPPKTMQCASQGYCTFKRKQTKKQENSRVGSWPVCVQLRRVVGGFGGSGGWGRGTKRKRTSRGQPLELEPALLKLLAGWF</sequence>
<keyword evidence="3" id="KW-1185">Reference proteome</keyword>
<feature type="compositionally biased region" description="Low complexity" evidence="1">
    <location>
        <begin position="952"/>
        <end position="963"/>
    </location>
</feature>
<evidence type="ECO:0000256" key="1">
    <source>
        <dbReference type="SAM" id="MobiDB-lite"/>
    </source>
</evidence>
<feature type="compositionally biased region" description="Polar residues" evidence="1">
    <location>
        <begin position="1"/>
        <end position="11"/>
    </location>
</feature>
<feature type="compositionally biased region" description="Low complexity" evidence="1">
    <location>
        <begin position="238"/>
        <end position="250"/>
    </location>
</feature>
<dbReference type="Proteomes" id="UP000650467">
    <property type="component" value="Unassembled WGS sequence"/>
</dbReference>
<dbReference type="EMBL" id="JAEHOC010000003">
    <property type="protein sequence ID" value="KAG2443945.1"/>
    <property type="molecule type" value="Genomic_DNA"/>
</dbReference>
<feature type="compositionally biased region" description="Low complexity" evidence="1">
    <location>
        <begin position="928"/>
        <end position="942"/>
    </location>
</feature>
<feature type="compositionally biased region" description="Basic and acidic residues" evidence="1">
    <location>
        <begin position="706"/>
        <end position="719"/>
    </location>
</feature>
<evidence type="ECO:0000313" key="2">
    <source>
        <dbReference type="EMBL" id="KAG2443945.1"/>
    </source>
</evidence>
<feature type="compositionally biased region" description="Low complexity" evidence="1">
    <location>
        <begin position="649"/>
        <end position="665"/>
    </location>
</feature>
<feature type="region of interest" description="Disordered" evidence="1">
    <location>
        <begin position="438"/>
        <end position="810"/>
    </location>
</feature>
<protein>
    <submittedName>
        <fullName evidence="2">Uncharacterized protein</fullName>
    </submittedName>
</protein>
<feature type="compositionally biased region" description="Pro residues" evidence="1">
    <location>
        <begin position="762"/>
        <end position="773"/>
    </location>
</feature>
<feature type="region of interest" description="Disordered" evidence="1">
    <location>
        <begin position="272"/>
        <end position="358"/>
    </location>
</feature>
<feature type="compositionally biased region" description="Gly residues" evidence="1">
    <location>
        <begin position="909"/>
        <end position="920"/>
    </location>
</feature>
<feature type="region of interest" description="Disordered" evidence="1">
    <location>
        <begin position="1"/>
        <end position="30"/>
    </location>
</feature>
<feature type="compositionally biased region" description="Basic and acidic residues" evidence="1">
    <location>
        <begin position="844"/>
        <end position="857"/>
    </location>
</feature>
<feature type="region of interest" description="Disordered" evidence="1">
    <location>
        <begin position="841"/>
        <end position="973"/>
    </location>
</feature>
<feature type="compositionally biased region" description="Gly residues" evidence="1">
    <location>
        <begin position="791"/>
        <end position="807"/>
    </location>
</feature>
<feature type="compositionally biased region" description="Gly residues" evidence="1">
    <location>
        <begin position="168"/>
        <end position="179"/>
    </location>
</feature>
<feature type="compositionally biased region" description="Pro residues" evidence="1">
    <location>
        <begin position="279"/>
        <end position="294"/>
    </location>
</feature>
<feature type="region of interest" description="Disordered" evidence="1">
    <location>
        <begin position="1023"/>
        <end position="1049"/>
    </location>
</feature>